<dbReference type="Proteomes" id="UP001597568">
    <property type="component" value="Unassembled WGS sequence"/>
</dbReference>
<dbReference type="NCBIfam" id="TIGR02550">
    <property type="entry name" value="flagell_flgL"/>
    <property type="match status" value="1"/>
</dbReference>
<accession>A0ABW5Y6H0</accession>
<dbReference type="Pfam" id="PF00700">
    <property type="entry name" value="Flagellin_C"/>
    <property type="match status" value="1"/>
</dbReference>
<dbReference type="Gene3D" id="1.20.1330.10">
    <property type="entry name" value="f41 fragment of flagellin, N-terminal domain"/>
    <property type="match status" value="2"/>
</dbReference>
<comment type="subcellular location">
    <subcellularLocation>
        <location evidence="1">Bacterial flagellum</location>
    </subcellularLocation>
</comment>
<dbReference type="InterPro" id="IPR046358">
    <property type="entry name" value="Flagellin_C"/>
</dbReference>
<protein>
    <submittedName>
        <fullName evidence="6">Flagellar hook-associated protein FlgL</fullName>
    </submittedName>
</protein>
<evidence type="ECO:0000313" key="7">
    <source>
        <dbReference type="Proteomes" id="UP001597568"/>
    </source>
</evidence>
<keyword evidence="7" id="KW-1185">Reference proteome</keyword>
<gene>
    <name evidence="6" type="primary">flgL</name>
    <name evidence="6" type="ORF">ACFSY7_19155</name>
</gene>
<evidence type="ECO:0000256" key="3">
    <source>
        <dbReference type="ARBA" id="ARBA00023143"/>
    </source>
</evidence>
<dbReference type="PANTHER" id="PTHR42792:SF1">
    <property type="entry name" value="FLAGELLAR HOOK-ASSOCIATED PROTEIN 3"/>
    <property type="match status" value="1"/>
</dbReference>
<evidence type="ECO:0000313" key="6">
    <source>
        <dbReference type="EMBL" id="MFD2870619.1"/>
    </source>
</evidence>
<reference evidence="7" key="1">
    <citation type="journal article" date="2019" name="Int. J. Syst. Evol. Microbiol.">
        <title>The Global Catalogue of Microorganisms (GCM) 10K type strain sequencing project: providing services to taxonomists for standard genome sequencing and annotation.</title>
        <authorList>
            <consortium name="The Broad Institute Genomics Platform"/>
            <consortium name="The Broad Institute Genome Sequencing Center for Infectious Disease"/>
            <person name="Wu L."/>
            <person name="Ma J."/>
        </authorList>
    </citation>
    <scope>NUCLEOTIDE SEQUENCE [LARGE SCALE GENOMIC DNA]</scope>
    <source>
        <strain evidence="7">KCTC 33522</strain>
    </source>
</reference>
<evidence type="ECO:0000259" key="5">
    <source>
        <dbReference type="Pfam" id="PF00700"/>
    </source>
</evidence>
<sequence>MRVTQSMLSNNMLRNLNTSYSKMGVWQQQLSTGSKLLRPSDDPVGVTKAMSYRTQLAQNAQYDENLDTATKWLDTTDTALGSVGSAMQRVQELITQAANDTNQTVDRQQMLKEIEQIYEQIKDIGNTKIGDTYIFSGTRTNQPLYGNSVKIDQVLYRDANSNIVADVQTTTQTDGTSLSIVRDAAGNVASKITNAKDANGNMITTITDGNNNVIQPPATGKYIDGSGNIIETAQDGTVDVTHAKDGSNTSSVDYKTTRTTTTTTYGAVATEKRVENADGTSVTSILDKDNKVVAKISITKDGAGNPVTTVTDGAGDPITNRLLAIDDVGGVIEVYADGTKKVGTLEPTTISTNSTTSGNVTTSVDAYSIQPTGAIIATVSKETPILADGTFTTSVRDSTGSLVATITGQKDSFGAIVVTVKDANNQPIQEPANVLRASDGHGNIIEVDALGNVGVKALKPETSPVSVPAPPANVNVNEFTFKNASGDTVATSETVIDNPAGTYTTTVRDSIGNLVSTTTGPSPISITDYRNLPATNGVAIESNGSIIKTDPTTGVTTVTSSKDNLSTTHTTTMSGAQMTGTTEYKNSVGDLIATAVKTTNTTTGESVTVFTDKDGNTVSTTEVTKDQAGRNVITVTDAAGNTVIAPDKLSVQDADGNYIITNPLTGETSVSTTISAIEGPVTSLNTVNDKRIQTLSGMNAAVNIEIYNDIKLQVNTTDAQKMFEKMDTVFAKVFAALKGTAGTTSGKEIGDLLGGTNSAADRDFTTIQGVQDLFSMQRSTVGAKQNRVDMMSDRLALQKETLTKQKSNVEDVEYEEAITNLITQESIHRASLSVGGRIIQQTLVDFIR</sequence>
<organism evidence="6 7">
    <name type="scientific">Kurthia populi</name>
    <dbReference type="NCBI Taxonomy" id="1562132"/>
    <lineage>
        <taxon>Bacteria</taxon>
        <taxon>Bacillati</taxon>
        <taxon>Bacillota</taxon>
        <taxon>Bacilli</taxon>
        <taxon>Bacillales</taxon>
        <taxon>Caryophanaceae</taxon>
        <taxon>Kurthia</taxon>
    </lineage>
</organism>
<dbReference type="PANTHER" id="PTHR42792">
    <property type="entry name" value="FLAGELLIN"/>
    <property type="match status" value="1"/>
</dbReference>
<proteinExistence type="inferred from homology"/>
<keyword evidence="3" id="KW-0975">Bacterial flagellum</keyword>
<dbReference type="InterPro" id="IPR001492">
    <property type="entry name" value="Flagellin"/>
</dbReference>
<keyword evidence="6" id="KW-0282">Flagellum</keyword>
<comment type="caution">
    <text evidence="6">The sequence shown here is derived from an EMBL/GenBank/DDBJ whole genome shotgun (WGS) entry which is preliminary data.</text>
</comment>
<feature type="domain" description="Flagellin N-terminal" evidence="4">
    <location>
        <begin position="5"/>
        <end position="140"/>
    </location>
</feature>
<dbReference type="RefSeq" id="WP_380149240.1">
    <property type="nucleotide sequence ID" value="NZ_JBHUOR010000142.1"/>
</dbReference>
<dbReference type="InterPro" id="IPR013384">
    <property type="entry name" value="Flagell_FlgL"/>
</dbReference>
<feature type="domain" description="Flagellin C-terminal" evidence="5">
    <location>
        <begin position="775"/>
        <end position="846"/>
    </location>
</feature>
<dbReference type="InterPro" id="IPR001029">
    <property type="entry name" value="Flagellin_N"/>
</dbReference>
<name>A0ABW5Y6H0_9BACL</name>
<evidence type="ECO:0000256" key="2">
    <source>
        <dbReference type="ARBA" id="ARBA00005709"/>
    </source>
</evidence>
<dbReference type="Pfam" id="PF00669">
    <property type="entry name" value="Flagellin_N"/>
    <property type="match status" value="1"/>
</dbReference>
<keyword evidence="6" id="KW-0969">Cilium</keyword>
<evidence type="ECO:0000256" key="1">
    <source>
        <dbReference type="ARBA" id="ARBA00004365"/>
    </source>
</evidence>
<dbReference type="SUPFAM" id="SSF64518">
    <property type="entry name" value="Phase 1 flagellin"/>
    <property type="match status" value="2"/>
</dbReference>
<dbReference type="EMBL" id="JBHUOR010000142">
    <property type="protein sequence ID" value="MFD2870619.1"/>
    <property type="molecule type" value="Genomic_DNA"/>
</dbReference>
<comment type="similarity">
    <text evidence="2">Belongs to the bacterial flagellin family.</text>
</comment>
<evidence type="ECO:0000259" key="4">
    <source>
        <dbReference type="Pfam" id="PF00669"/>
    </source>
</evidence>
<keyword evidence="6" id="KW-0966">Cell projection</keyword>